<feature type="transmembrane region" description="Helical" evidence="14">
    <location>
        <begin position="12"/>
        <end position="30"/>
    </location>
</feature>
<dbReference type="STRING" id="1189621.A3SI_11149"/>
<dbReference type="Proteomes" id="UP000005551">
    <property type="component" value="Unassembled WGS sequence"/>
</dbReference>
<dbReference type="InterPro" id="IPR016483">
    <property type="entry name" value="UCP006404_Pept_M50_CBS"/>
</dbReference>
<evidence type="ECO:0000313" key="19">
    <source>
        <dbReference type="Proteomes" id="UP000005551"/>
    </source>
</evidence>
<evidence type="ECO:0000256" key="1">
    <source>
        <dbReference type="ARBA" id="ARBA00004651"/>
    </source>
</evidence>
<dbReference type="CDD" id="cd06164">
    <property type="entry name" value="S2P-M50_SpoIVFB_CBS"/>
    <property type="match status" value="1"/>
</dbReference>
<evidence type="ECO:0000256" key="7">
    <source>
        <dbReference type="ARBA" id="ARBA00022737"/>
    </source>
</evidence>
<keyword evidence="3 14" id="KW-1003">Cell membrane</keyword>
<evidence type="ECO:0000256" key="4">
    <source>
        <dbReference type="ARBA" id="ARBA00022670"/>
    </source>
</evidence>
<feature type="binding site" evidence="16">
    <location>
        <position position="59"/>
    </location>
    <ligand>
        <name>Zn(2+)</name>
        <dbReference type="ChEBI" id="CHEBI:29105"/>
        <note>catalytic</note>
    </ligand>
</feature>
<feature type="transmembrane region" description="Helical" evidence="14">
    <location>
        <begin position="99"/>
        <end position="123"/>
    </location>
</feature>
<keyword evidence="12" id="KW-0129">CBS domain</keyword>
<evidence type="ECO:0000256" key="14">
    <source>
        <dbReference type="PIRNR" id="PIRNR006404"/>
    </source>
</evidence>
<gene>
    <name evidence="18" type="ORF">A3SI_11149</name>
</gene>
<evidence type="ECO:0000256" key="3">
    <source>
        <dbReference type="ARBA" id="ARBA00022475"/>
    </source>
</evidence>
<feature type="binding site" evidence="16">
    <location>
        <position position="166"/>
    </location>
    <ligand>
        <name>Zn(2+)</name>
        <dbReference type="ChEBI" id="CHEBI:29105"/>
        <note>catalytic</note>
    </ligand>
</feature>
<comment type="similarity">
    <text evidence="2 14">Belongs to the peptidase M50B family.</text>
</comment>
<dbReference type="OrthoDB" id="9800627at2"/>
<keyword evidence="5 14" id="KW-0812">Transmembrane</keyword>
<keyword evidence="13 14" id="KW-0472">Membrane</keyword>
<evidence type="ECO:0000256" key="12">
    <source>
        <dbReference type="ARBA" id="ARBA00023122"/>
    </source>
</evidence>
<evidence type="ECO:0000256" key="9">
    <source>
        <dbReference type="ARBA" id="ARBA00022833"/>
    </source>
</evidence>
<keyword evidence="8 14" id="KW-0378">Hydrolase</keyword>
<keyword evidence="19" id="KW-1185">Reference proteome</keyword>
<dbReference type="AlphaFoldDB" id="I5C2X5"/>
<evidence type="ECO:0000256" key="8">
    <source>
        <dbReference type="ARBA" id="ARBA00022801"/>
    </source>
</evidence>
<dbReference type="Pfam" id="PF02163">
    <property type="entry name" value="Peptidase_M50"/>
    <property type="match status" value="1"/>
</dbReference>
<evidence type="ECO:0000313" key="18">
    <source>
        <dbReference type="EMBL" id="EIM76177.1"/>
    </source>
</evidence>
<evidence type="ECO:0000256" key="13">
    <source>
        <dbReference type="ARBA" id="ARBA00023136"/>
    </source>
</evidence>
<dbReference type="EMBL" id="AJYA01000023">
    <property type="protein sequence ID" value="EIM76177.1"/>
    <property type="molecule type" value="Genomic_DNA"/>
</dbReference>
<reference evidence="18 19" key="1">
    <citation type="submission" date="2012-05" db="EMBL/GenBank/DDBJ databases">
        <title>Genome sequence of Nitritalea halalkaliphila LW7.</title>
        <authorList>
            <person name="Jangir P.K."/>
            <person name="Singh A."/>
            <person name="Shivaji S."/>
            <person name="Sharma R."/>
        </authorList>
    </citation>
    <scope>NUCLEOTIDE SEQUENCE [LARGE SCALE GENOMIC DNA]</scope>
    <source>
        <strain evidence="18 19">LW7</strain>
    </source>
</reference>
<dbReference type="PANTHER" id="PTHR39188:SF3">
    <property type="entry name" value="STAGE IV SPORULATION PROTEIN FB"/>
    <property type="match status" value="1"/>
</dbReference>
<organism evidence="18 19">
    <name type="scientific">Nitritalea halalkaliphila LW7</name>
    <dbReference type="NCBI Taxonomy" id="1189621"/>
    <lineage>
        <taxon>Bacteria</taxon>
        <taxon>Pseudomonadati</taxon>
        <taxon>Bacteroidota</taxon>
        <taxon>Cytophagia</taxon>
        <taxon>Cytophagales</taxon>
        <taxon>Cyclobacteriaceae</taxon>
        <taxon>Nitritalea</taxon>
    </lineage>
</organism>
<dbReference type="GO" id="GO:0005886">
    <property type="term" value="C:plasma membrane"/>
    <property type="evidence" value="ECO:0007669"/>
    <property type="project" value="UniProtKB-SubCell"/>
</dbReference>
<name>I5C2X5_9BACT</name>
<dbReference type="GO" id="GO:0006508">
    <property type="term" value="P:proteolysis"/>
    <property type="evidence" value="ECO:0007669"/>
    <property type="project" value="UniProtKB-KW"/>
</dbReference>
<dbReference type="RefSeq" id="WP_009055258.1">
    <property type="nucleotide sequence ID" value="NZ_AJYA01000023.1"/>
</dbReference>
<dbReference type="PANTHER" id="PTHR39188">
    <property type="entry name" value="MEMBRANE-ASSOCIATED ZINC METALLOPROTEASE M50B"/>
    <property type="match status" value="1"/>
</dbReference>
<dbReference type="InterPro" id="IPR046342">
    <property type="entry name" value="CBS_dom_sf"/>
</dbReference>
<keyword evidence="11 14" id="KW-0482">Metalloprotease</keyword>
<sequence>MKLSLYLGTYKSIKVFVHWTFSLLLLWIVLSNYRAGADAETILWTLGFVLSLFFCVTLHEFGHALAAARYGIPTRDITLLPIGGVARLEKLPEDPKQELAVALAGPAVNIVIFLVLLLFIGLTGTTDLSGMDLEEPRLGAGNFLLVLASANVFIALFNMLPAFPMDGGRVLRAFLAIRMPREKATRIAGGIGQVLAVGFVFVGLFYNPILVLVGIFIFLGAGSEVAHTAKQSVLKGFTVQNVLMRKYQLLALSDPLALAVDKLLNSQATHFVVHDAQGVVGTLSRDAIIAGLQQGGTDFPIHRVVEKDALRLEVNEGLERAWQRMLEKNVKVALVFDQGTFVGILDQENVAEFVLVRNALRSAETTALAQ</sequence>
<dbReference type="Gene3D" id="3.10.580.10">
    <property type="entry name" value="CBS-domain"/>
    <property type="match status" value="1"/>
</dbReference>
<dbReference type="PIRSF" id="PIRSF006404">
    <property type="entry name" value="UCP006404_Pept_M50_CBS"/>
    <property type="match status" value="1"/>
</dbReference>
<keyword evidence="6 14" id="KW-0479">Metal-binding</keyword>
<feature type="transmembrane region" description="Helical" evidence="14">
    <location>
        <begin position="143"/>
        <end position="163"/>
    </location>
</feature>
<dbReference type="PATRIC" id="fig|1189621.3.peg.2324"/>
<protein>
    <recommendedName>
        <fullName evidence="14">Zinc metalloprotease</fullName>
    </recommendedName>
</protein>
<evidence type="ECO:0000256" key="11">
    <source>
        <dbReference type="ARBA" id="ARBA00023049"/>
    </source>
</evidence>
<keyword evidence="9 14" id="KW-0862">Zinc</keyword>
<evidence type="ECO:0000256" key="10">
    <source>
        <dbReference type="ARBA" id="ARBA00022989"/>
    </source>
</evidence>
<accession>I5C2X5</accession>
<keyword evidence="10 14" id="KW-1133">Transmembrane helix</keyword>
<comment type="subcellular location">
    <subcellularLocation>
        <location evidence="1 14">Cell membrane</location>
        <topology evidence="1 14">Multi-pass membrane protein</topology>
    </subcellularLocation>
</comment>
<proteinExistence type="inferred from homology"/>
<evidence type="ECO:0000256" key="2">
    <source>
        <dbReference type="ARBA" id="ARBA00007931"/>
    </source>
</evidence>
<feature type="transmembrane region" description="Helical" evidence="14">
    <location>
        <begin position="42"/>
        <end position="61"/>
    </location>
</feature>
<evidence type="ECO:0000256" key="15">
    <source>
        <dbReference type="PIRSR" id="PIRSR006404-1"/>
    </source>
</evidence>
<evidence type="ECO:0000259" key="17">
    <source>
        <dbReference type="Pfam" id="PF02163"/>
    </source>
</evidence>
<dbReference type="GO" id="GO:0046872">
    <property type="term" value="F:metal ion binding"/>
    <property type="evidence" value="ECO:0007669"/>
    <property type="project" value="UniProtKB-UniRule"/>
</dbReference>
<comment type="caution">
    <text evidence="18">The sequence shown here is derived from an EMBL/GenBank/DDBJ whole genome shotgun (WGS) entry which is preliminary data.</text>
</comment>
<keyword evidence="7" id="KW-0677">Repeat</keyword>
<dbReference type="GO" id="GO:0008237">
    <property type="term" value="F:metallopeptidase activity"/>
    <property type="evidence" value="ECO:0007669"/>
    <property type="project" value="UniProtKB-UniRule"/>
</dbReference>
<evidence type="ECO:0000256" key="6">
    <source>
        <dbReference type="ARBA" id="ARBA00022723"/>
    </source>
</evidence>
<feature type="active site" evidence="15">
    <location>
        <position position="60"/>
    </location>
</feature>
<dbReference type="InterPro" id="IPR008915">
    <property type="entry name" value="Peptidase_M50"/>
</dbReference>
<feature type="binding site" evidence="16">
    <location>
        <position position="63"/>
    </location>
    <ligand>
        <name>Zn(2+)</name>
        <dbReference type="ChEBI" id="CHEBI:29105"/>
        <note>catalytic</note>
    </ligand>
</feature>
<dbReference type="SUPFAM" id="SSF54631">
    <property type="entry name" value="CBS-domain pair"/>
    <property type="match status" value="1"/>
</dbReference>
<feature type="domain" description="Peptidase M50" evidence="17">
    <location>
        <begin position="48"/>
        <end position="197"/>
    </location>
</feature>
<comment type="cofactor">
    <cofactor evidence="14 16">
        <name>Zn(2+)</name>
        <dbReference type="ChEBI" id="CHEBI:29105"/>
    </cofactor>
    <text evidence="14 16">Binds 1 zinc ion per subunit.</text>
</comment>
<feature type="transmembrane region" description="Helical" evidence="14">
    <location>
        <begin position="209"/>
        <end position="226"/>
    </location>
</feature>
<evidence type="ECO:0000256" key="5">
    <source>
        <dbReference type="ARBA" id="ARBA00022692"/>
    </source>
</evidence>
<keyword evidence="4 14" id="KW-0645">Protease</keyword>
<evidence type="ECO:0000256" key="16">
    <source>
        <dbReference type="PIRSR" id="PIRSR006404-2"/>
    </source>
</evidence>